<dbReference type="Gene3D" id="2.60.120.260">
    <property type="entry name" value="Galactose-binding domain-like"/>
    <property type="match status" value="3"/>
</dbReference>
<evidence type="ECO:0000256" key="1">
    <source>
        <dbReference type="ARBA" id="ARBA00002219"/>
    </source>
</evidence>
<keyword evidence="4" id="KW-0479">Metal-binding</keyword>
<dbReference type="GeneTree" id="ENSGT01060000248575"/>
<reference evidence="10" key="1">
    <citation type="submission" date="2025-08" db="UniProtKB">
        <authorList>
            <consortium name="Ensembl"/>
        </authorList>
    </citation>
    <scope>IDENTIFICATION</scope>
</reference>
<evidence type="ECO:0000256" key="5">
    <source>
        <dbReference type="ARBA" id="ARBA00022734"/>
    </source>
</evidence>
<feature type="chain" id="PRO_5039924883" description="Fucolectin tachylectin-4 pentraxin-1 domain-containing protein" evidence="8">
    <location>
        <begin position="24"/>
        <end position="469"/>
    </location>
</feature>
<keyword evidence="6" id="KW-0106">Calcium</keyword>
<dbReference type="InterPro" id="IPR006585">
    <property type="entry name" value="FTP1"/>
</dbReference>
<dbReference type="Ensembl" id="ENSCCRT00000036189.2">
    <property type="protein sequence ID" value="ENSCCRP00000033393.2"/>
    <property type="gene ID" value="ENSCCRG00000017931.2"/>
</dbReference>
<comment type="function">
    <text evidence="1">Acts as a defensive agent. Recognizes blood group fucosylated oligosaccharides including A, B, H and Lewis B-type antigens. Does not recognize Lewis A antigen and has low affinity for monovalent haptens.</text>
</comment>
<evidence type="ECO:0000256" key="8">
    <source>
        <dbReference type="SAM" id="SignalP"/>
    </source>
</evidence>
<evidence type="ECO:0000313" key="11">
    <source>
        <dbReference type="Proteomes" id="UP001108240"/>
    </source>
</evidence>
<reference evidence="10" key="2">
    <citation type="submission" date="2025-09" db="UniProtKB">
        <authorList>
            <consortium name="Ensembl"/>
        </authorList>
    </citation>
    <scope>IDENTIFICATION</scope>
</reference>
<feature type="signal peptide" evidence="8">
    <location>
        <begin position="1"/>
        <end position="23"/>
    </location>
</feature>
<dbReference type="SMART" id="SM00607">
    <property type="entry name" value="FTP"/>
    <property type="match status" value="3"/>
</dbReference>
<evidence type="ECO:0000313" key="10">
    <source>
        <dbReference type="Ensembl" id="ENSCCRP00000033393.2"/>
    </source>
</evidence>
<dbReference type="AlphaFoldDB" id="A0A8C1BMD5"/>
<feature type="domain" description="Fucolectin tachylectin-4 pentraxin-1" evidence="9">
    <location>
        <begin position="30"/>
        <end position="153"/>
    </location>
</feature>
<dbReference type="GO" id="GO:0001868">
    <property type="term" value="P:regulation of complement activation, lectin pathway"/>
    <property type="evidence" value="ECO:0007669"/>
    <property type="project" value="UniProtKB-ARBA"/>
</dbReference>
<comment type="similarity">
    <text evidence="2">Belongs to the fucolectin family.</text>
</comment>
<dbReference type="InterPro" id="IPR008979">
    <property type="entry name" value="Galactose-bd-like_sf"/>
</dbReference>
<evidence type="ECO:0000256" key="3">
    <source>
        <dbReference type="ARBA" id="ARBA00011233"/>
    </source>
</evidence>
<sequence>MKKLYKYLWILLGFLSIQQMANGANDITSPWRVASQSTMYGNFSSQRAVDGDRGTCSHTSTGTNQWWRLELWQEFQVDTIAITNADSPNYHWINGAVIRVGTSPTIYSNPVCAVISTIPSGQTSNFSCGWMEGRYMFVHIPGDQKTLVLCDVKIYGYLTEETDPWLKVDLLNEYQVKRVAITNRDDLTTYQRINGAVLRVGNFRDDIYRNPICAKISTIPSGATETYSCGMVGRYVILHIPGDQRILSICKIDVYGQLIGNLASNGSTTQSSTSGDWFAERAIDGNRGLHEQYKGGCSSTLAETNPWWRLDLNNVYSVSRVVVTNRIDCCVEKINGAEIRIGNSLENNGNNNPICAVIPAIPAGESYSYSCGGMEGRYVNLIIPGDMKTLTLCEVEVFGEGPVLKRSIVKMMLNSKDDLTDQSMRENFLEKLASALADRGFTNVTLSWFQTPVRVIQKENAPKSCVKVP</sequence>
<dbReference type="OMA" id="DFFHTKS"/>
<evidence type="ECO:0000259" key="9">
    <source>
        <dbReference type="SMART" id="SM00607"/>
    </source>
</evidence>
<accession>A0A8C1BMD5</accession>
<dbReference type="InterPro" id="IPR051941">
    <property type="entry name" value="BG_Antigen-Binding_Lectin"/>
</dbReference>
<keyword evidence="8" id="KW-0732">Signal</keyword>
<dbReference type="Proteomes" id="UP001108240">
    <property type="component" value="Unplaced"/>
</dbReference>
<evidence type="ECO:0000256" key="6">
    <source>
        <dbReference type="ARBA" id="ARBA00022837"/>
    </source>
</evidence>
<proteinExistence type="inferred from homology"/>
<feature type="domain" description="Fucolectin tachylectin-4 pentraxin-1" evidence="9">
    <location>
        <begin position="155"/>
        <end position="260"/>
    </location>
</feature>
<evidence type="ECO:0000256" key="7">
    <source>
        <dbReference type="ARBA" id="ARBA00023157"/>
    </source>
</evidence>
<dbReference type="PANTHER" id="PTHR45713:SF11">
    <property type="entry name" value="FUCOLECTIN TACHYLECTIN-4 PENTRAXIN-1 DOMAIN-CONTAINING PROTEIN"/>
    <property type="match status" value="1"/>
</dbReference>
<feature type="domain" description="Fucolectin tachylectin-4 pentraxin-1" evidence="9">
    <location>
        <begin position="261"/>
        <end position="404"/>
    </location>
</feature>
<dbReference type="SUPFAM" id="SSF49785">
    <property type="entry name" value="Galactose-binding domain-like"/>
    <property type="match status" value="3"/>
</dbReference>
<evidence type="ECO:0000256" key="2">
    <source>
        <dbReference type="ARBA" id="ARBA00010147"/>
    </source>
</evidence>
<dbReference type="Pfam" id="PF22633">
    <property type="entry name" value="F5_F8_type_C_2"/>
    <property type="match status" value="3"/>
</dbReference>
<dbReference type="PANTHER" id="PTHR45713">
    <property type="entry name" value="FTP DOMAIN-CONTAINING PROTEIN"/>
    <property type="match status" value="1"/>
</dbReference>
<keyword evidence="7" id="KW-1015">Disulfide bond</keyword>
<protein>
    <recommendedName>
        <fullName evidence="9">Fucolectin tachylectin-4 pentraxin-1 domain-containing protein</fullName>
    </recommendedName>
</protein>
<keyword evidence="11" id="KW-1185">Reference proteome</keyword>
<dbReference type="GO" id="GO:0046872">
    <property type="term" value="F:metal ion binding"/>
    <property type="evidence" value="ECO:0007669"/>
    <property type="project" value="UniProtKB-KW"/>
</dbReference>
<organism evidence="10 11">
    <name type="scientific">Cyprinus carpio carpio</name>
    <dbReference type="NCBI Taxonomy" id="630221"/>
    <lineage>
        <taxon>Eukaryota</taxon>
        <taxon>Metazoa</taxon>
        <taxon>Chordata</taxon>
        <taxon>Craniata</taxon>
        <taxon>Vertebrata</taxon>
        <taxon>Euteleostomi</taxon>
        <taxon>Actinopterygii</taxon>
        <taxon>Neopterygii</taxon>
        <taxon>Teleostei</taxon>
        <taxon>Ostariophysi</taxon>
        <taxon>Cypriniformes</taxon>
        <taxon>Cyprinidae</taxon>
        <taxon>Cyprininae</taxon>
        <taxon>Cyprinus</taxon>
    </lineage>
</organism>
<dbReference type="GO" id="GO:0010185">
    <property type="term" value="P:regulation of cellular defense response"/>
    <property type="evidence" value="ECO:0007669"/>
    <property type="project" value="UniProtKB-ARBA"/>
</dbReference>
<dbReference type="GO" id="GO:0042806">
    <property type="term" value="F:fucose binding"/>
    <property type="evidence" value="ECO:0007669"/>
    <property type="project" value="UniProtKB-ARBA"/>
</dbReference>
<evidence type="ECO:0000256" key="4">
    <source>
        <dbReference type="ARBA" id="ARBA00022723"/>
    </source>
</evidence>
<comment type="subunit">
    <text evidence="3">Homotrimer.</text>
</comment>
<name>A0A8C1BMD5_CYPCA</name>
<keyword evidence="5" id="KW-0430">Lectin</keyword>